<evidence type="ECO:0000256" key="2">
    <source>
        <dbReference type="SAM" id="Phobius"/>
    </source>
</evidence>
<reference evidence="4" key="2">
    <citation type="submission" date="2016-06" db="EMBL/GenBank/DDBJ databases">
        <authorList>
            <person name="Kjaerup R.B."/>
            <person name="Dalgaard T.S."/>
            <person name="Juul-Madsen H.R."/>
        </authorList>
    </citation>
    <scope>NUCLEOTIDE SEQUENCE [LARGE SCALE GENOMIC DNA]</scope>
    <source>
        <strain evidence="4">DSM 44814</strain>
    </source>
</reference>
<keyword evidence="2" id="KW-1133">Transmembrane helix</keyword>
<proteinExistence type="predicted"/>
<evidence type="ECO:0000313" key="4">
    <source>
        <dbReference type="EMBL" id="SCL43979.1"/>
    </source>
</evidence>
<name>A0A1C6TQR7_9ACTN</name>
<keyword evidence="5" id="KW-1185">Reference proteome</keyword>
<evidence type="ECO:0000256" key="1">
    <source>
        <dbReference type="SAM" id="MobiDB-lite"/>
    </source>
</evidence>
<dbReference type="EMBL" id="FMHY01000001">
    <property type="protein sequence ID" value="SCL43806.1"/>
    <property type="molecule type" value="Genomic_DNA"/>
</dbReference>
<dbReference type="Proteomes" id="UP000199696">
    <property type="component" value="Unassembled WGS sequence"/>
</dbReference>
<feature type="transmembrane region" description="Helical" evidence="2">
    <location>
        <begin position="146"/>
        <end position="166"/>
    </location>
</feature>
<keyword evidence="2" id="KW-0472">Membrane</keyword>
<sequence>MFPAAARPADEPHPPSCPCLPCIDALIADVTRPLVMPEPRTDPAAGDRKDAAYGDWLANRPNLPTAGGPVPEPRTEYVDDVTRHDIWPDGWRPGVGYVEPEANRGTRGPGTGGGAGRRPSGPGRRRTPGTAGGEGRPGGCASATTALVALVLVAMAAAAGLVWLAAH</sequence>
<dbReference type="AlphaFoldDB" id="A0A1C6TQR7"/>
<organism evidence="4 5">
    <name type="scientific">Micromonospora eburnea</name>
    <dbReference type="NCBI Taxonomy" id="227316"/>
    <lineage>
        <taxon>Bacteria</taxon>
        <taxon>Bacillati</taxon>
        <taxon>Actinomycetota</taxon>
        <taxon>Actinomycetes</taxon>
        <taxon>Micromonosporales</taxon>
        <taxon>Micromonosporaceae</taxon>
        <taxon>Micromonospora</taxon>
    </lineage>
</organism>
<gene>
    <name evidence="3" type="ORF">GA0070604_0017</name>
    <name evidence="4" type="ORF">GA0070604_0123</name>
</gene>
<evidence type="ECO:0000313" key="5">
    <source>
        <dbReference type="Proteomes" id="UP000199696"/>
    </source>
</evidence>
<keyword evidence="2" id="KW-0812">Transmembrane</keyword>
<dbReference type="EMBL" id="FMHY01000002">
    <property type="protein sequence ID" value="SCL43979.1"/>
    <property type="molecule type" value="Genomic_DNA"/>
</dbReference>
<accession>A0A1C6TQR7</accession>
<feature type="region of interest" description="Disordered" evidence="1">
    <location>
        <begin position="89"/>
        <end position="139"/>
    </location>
</feature>
<reference evidence="5" key="1">
    <citation type="submission" date="2016-06" db="EMBL/GenBank/DDBJ databases">
        <authorList>
            <person name="Varghese N."/>
            <person name="Submissions Spin"/>
        </authorList>
    </citation>
    <scope>NUCLEOTIDE SEQUENCE [LARGE SCALE GENOMIC DNA]</scope>
    <source>
        <strain evidence="5">DSM 44814</strain>
    </source>
</reference>
<feature type="compositionally biased region" description="Gly residues" evidence="1">
    <location>
        <begin position="107"/>
        <end position="116"/>
    </location>
</feature>
<evidence type="ECO:0000313" key="3">
    <source>
        <dbReference type="EMBL" id="SCL43806.1"/>
    </source>
</evidence>
<protein>
    <submittedName>
        <fullName evidence="4">Uncharacterized protein</fullName>
    </submittedName>
</protein>
<feature type="region of interest" description="Disordered" evidence="1">
    <location>
        <begin position="57"/>
        <end position="76"/>
    </location>
</feature>